<evidence type="ECO:0000313" key="4">
    <source>
        <dbReference type="EMBL" id="RXZ61820.1"/>
    </source>
</evidence>
<dbReference type="Proteomes" id="UP000291269">
    <property type="component" value="Unassembled WGS sequence"/>
</dbReference>
<keyword evidence="5" id="KW-1185">Reference proteome</keyword>
<dbReference type="InterPro" id="IPR003343">
    <property type="entry name" value="Big_2"/>
</dbReference>
<sequence>MKKKLLAILLSLVAVVAFAGVAVTASAAGTKDAVTVKNANFATDWNMVLFETDTPSGATEPWGTADPSHITVIAPDGSILAPNAVHLNNYIYIGVNNNTEPAVGTTFTIHAGYAYTANSEVKEDITWKYSTQGATFTKVEPTGAVESVAVAGELTVQAGATVLDLSALRGKATYADGEVVPFLVTKDMISGEYDLTKAGDYTLTCTYEGKTASVKLTVTPSDELPELTVNNINYDPGWGGFLINFNVKDKVDTENVEGKVENVKITNSVREDISGEFDYMYHETYLFCLHGPNEVGTVITVKEGFEFSGHQMKADVSYIYATAGATLVAYDPAKHDPKTLTIDNNPEDNAVHVGGTLQLTATLNDGAASTVHYTTSDAEVATVDATGKVLGVKEGTATITAKAGDLSETYEVEVLPELEMKGLEFATSYKIYVEKGGKLALPSDFTAHAVFDNDGKDVYGSDFKLNEENCTLSDVDTATVGTKVSKATVSFAGKQYTLDVSVEVYEVIPMDIKEVAVVEWFSYSIFVQYPDSTVNVANITDATCIPDATKYVYTRADGTEVKCGTYNLGGGNVAILPTFYDGKQDADNWNKAPYMQEGDRITLKAGFSGYMWTGELAPTETDNAAMKAGTGMIVPECRLAEEVTFVFDGMVWGIYIPYTDLKVNETATVQVGDTVSLGAVRVPDTATEGNFYYKSSDESIVTVNNNGRITGVKQGTATVTVTLKDGVAGEKTKTVTVTVTDGIVGLEFAEGTVLTVKKGTEKLDLSGLTANLVWASGKTEKADLSKAEIVGYDKDAAGESEVTVKVTVDGKTYQAQLTVRVQRGGCGSVAEAGASVFAGAVIALSAAALVVGFRKKAKK</sequence>
<evidence type="ECO:0000256" key="2">
    <source>
        <dbReference type="SAM" id="SignalP"/>
    </source>
</evidence>
<proteinExistence type="predicted"/>
<feature type="signal peptide" evidence="2">
    <location>
        <begin position="1"/>
        <end position="19"/>
    </location>
</feature>
<feature type="transmembrane region" description="Helical" evidence="1">
    <location>
        <begin position="832"/>
        <end position="853"/>
    </location>
</feature>
<dbReference type="SUPFAM" id="SSF49373">
    <property type="entry name" value="Invasin/intimin cell-adhesion fragments"/>
    <property type="match status" value="2"/>
</dbReference>
<dbReference type="Gene3D" id="2.60.40.3630">
    <property type="match status" value="2"/>
</dbReference>
<dbReference type="InterPro" id="IPR008964">
    <property type="entry name" value="Invasin/intimin_cell_adhesion"/>
</dbReference>
<dbReference type="RefSeq" id="WP_129224872.1">
    <property type="nucleotide sequence ID" value="NZ_SDOZ01000002.1"/>
</dbReference>
<evidence type="ECO:0000313" key="5">
    <source>
        <dbReference type="Proteomes" id="UP000291269"/>
    </source>
</evidence>
<feature type="domain" description="BIG2" evidence="3">
    <location>
        <begin position="336"/>
        <end position="413"/>
    </location>
</feature>
<dbReference type="Pfam" id="PF02368">
    <property type="entry name" value="Big_2"/>
    <property type="match status" value="2"/>
</dbReference>
<evidence type="ECO:0000256" key="1">
    <source>
        <dbReference type="SAM" id="Phobius"/>
    </source>
</evidence>
<accession>A0A4Q2KD18</accession>
<feature type="chain" id="PRO_5038840763" description="BIG2 domain-containing protein" evidence="2">
    <location>
        <begin position="20"/>
        <end position="859"/>
    </location>
</feature>
<dbReference type="Gene3D" id="2.60.40.1080">
    <property type="match status" value="2"/>
</dbReference>
<gene>
    <name evidence="4" type="ORF">ESZ91_05370</name>
</gene>
<keyword evidence="2" id="KW-0732">Signal</keyword>
<name>A0A4Q2KD18_9FIRM</name>
<dbReference type="InterPro" id="IPR022038">
    <property type="entry name" value="Ig-like_bact"/>
</dbReference>
<dbReference type="AlphaFoldDB" id="A0A4Q2KD18"/>
<protein>
    <recommendedName>
        <fullName evidence="3">BIG2 domain-containing protein</fullName>
    </recommendedName>
</protein>
<keyword evidence="1" id="KW-1133">Transmembrane helix</keyword>
<keyword evidence="1" id="KW-0472">Membrane</keyword>
<feature type="domain" description="BIG2" evidence="3">
    <location>
        <begin position="657"/>
        <end position="733"/>
    </location>
</feature>
<keyword evidence="1" id="KW-0812">Transmembrane</keyword>
<comment type="caution">
    <text evidence="4">The sequence shown here is derived from an EMBL/GenBank/DDBJ whole genome shotgun (WGS) entry which is preliminary data.</text>
</comment>
<evidence type="ECO:0000259" key="3">
    <source>
        <dbReference type="SMART" id="SM00635"/>
    </source>
</evidence>
<reference evidence="4 5" key="1">
    <citation type="journal article" date="2019" name="Gut">
        <title>Antibiotics-induced monodominance of a novel gut bacterial order.</title>
        <authorList>
            <person name="Hildebrand F."/>
            <person name="Moitinho-Silva L."/>
            <person name="Blasche S."/>
            <person name="Jahn M.T."/>
            <person name="Gossmann T.I."/>
            <person name="Heuerta-Cepas J."/>
            <person name="Hercog R."/>
            <person name="Luetge M."/>
            <person name="Bahram M."/>
            <person name="Pryszlak A."/>
            <person name="Alves R.J."/>
            <person name="Waszak S.M."/>
            <person name="Zhu A."/>
            <person name="Ye L."/>
            <person name="Costea P.I."/>
            <person name="Aalvink S."/>
            <person name="Belzer C."/>
            <person name="Forslund S.K."/>
            <person name="Sunagawa S."/>
            <person name="Hentschel U."/>
            <person name="Merten C."/>
            <person name="Patil K.R."/>
            <person name="Benes V."/>
            <person name="Bork P."/>
        </authorList>
    </citation>
    <scope>NUCLEOTIDE SEQUENCE [LARGE SCALE GENOMIC DNA]</scope>
    <source>
        <strain evidence="4 5">HDS1380</strain>
    </source>
</reference>
<dbReference type="SMART" id="SM00635">
    <property type="entry name" value="BID_2"/>
    <property type="match status" value="2"/>
</dbReference>
<dbReference type="OrthoDB" id="174569at2"/>
<organism evidence="4 5">
    <name type="scientific">Candidatus Borkfalkia ceftriaxoniphila</name>
    <dbReference type="NCBI Taxonomy" id="2508949"/>
    <lineage>
        <taxon>Bacteria</taxon>
        <taxon>Bacillati</taxon>
        <taxon>Bacillota</taxon>
        <taxon>Clostridia</taxon>
        <taxon>Christensenellales</taxon>
        <taxon>Christensenellaceae</taxon>
        <taxon>Candidatus Borkfalkia</taxon>
    </lineage>
</organism>
<dbReference type="EMBL" id="SDOZ01000002">
    <property type="protein sequence ID" value="RXZ61820.1"/>
    <property type="molecule type" value="Genomic_DNA"/>
</dbReference>
<dbReference type="Pfam" id="PF07523">
    <property type="entry name" value="Big_3"/>
    <property type="match status" value="1"/>
</dbReference>